<accession>A0A0F9DEZ8</accession>
<reference evidence="1" key="1">
    <citation type="journal article" date="2015" name="Nature">
        <title>Complex archaea that bridge the gap between prokaryotes and eukaryotes.</title>
        <authorList>
            <person name="Spang A."/>
            <person name="Saw J.H."/>
            <person name="Jorgensen S.L."/>
            <person name="Zaremba-Niedzwiedzka K."/>
            <person name="Martijn J."/>
            <person name="Lind A.E."/>
            <person name="van Eijk R."/>
            <person name="Schleper C."/>
            <person name="Guy L."/>
            <person name="Ettema T.J."/>
        </authorList>
    </citation>
    <scope>NUCLEOTIDE SEQUENCE</scope>
</reference>
<dbReference type="Gene3D" id="3.40.50.300">
    <property type="entry name" value="P-loop containing nucleotide triphosphate hydrolases"/>
    <property type="match status" value="1"/>
</dbReference>
<sequence>MILSGRGWGKTRTGAEFIRDRIENGYNGPVHLIGATAADVRDVMIEGESGLLAVSPPWNMPVYIPSKRRLIWPNGAIGLTFSGERPDRLRGPQCGLLWADEIAAWKYQETWDMAMFGWRLKHNGKDPKAIATTTPRPIPVIKELMTTKGVVVTKGT</sequence>
<evidence type="ECO:0000313" key="1">
    <source>
        <dbReference type="EMBL" id="KKL60283.1"/>
    </source>
</evidence>
<feature type="non-terminal residue" evidence="1">
    <location>
        <position position="156"/>
    </location>
</feature>
<gene>
    <name evidence="1" type="ORF">LCGC14_2206890</name>
</gene>
<proteinExistence type="predicted"/>
<dbReference type="Pfam" id="PF03237">
    <property type="entry name" value="Terminase_6N"/>
    <property type="match status" value="1"/>
</dbReference>
<name>A0A0F9DEZ8_9ZZZZ</name>
<comment type="caution">
    <text evidence="1">The sequence shown here is derived from an EMBL/GenBank/DDBJ whole genome shotgun (WGS) entry which is preliminary data.</text>
</comment>
<dbReference type="AlphaFoldDB" id="A0A0F9DEZ8"/>
<protein>
    <submittedName>
        <fullName evidence="1">Uncharacterized protein</fullName>
    </submittedName>
</protein>
<dbReference type="EMBL" id="LAZR01029206">
    <property type="protein sequence ID" value="KKL60283.1"/>
    <property type="molecule type" value="Genomic_DNA"/>
</dbReference>
<dbReference type="InterPro" id="IPR027417">
    <property type="entry name" value="P-loop_NTPase"/>
</dbReference>
<organism evidence="1">
    <name type="scientific">marine sediment metagenome</name>
    <dbReference type="NCBI Taxonomy" id="412755"/>
    <lineage>
        <taxon>unclassified sequences</taxon>
        <taxon>metagenomes</taxon>
        <taxon>ecological metagenomes</taxon>
    </lineage>
</organism>